<dbReference type="Proteomes" id="UP001642483">
    <property type="component" value="Unassembled WGS sequence"/>
</dbReference>
<keyword evidence="9" id="KW-0175">Coiled coil</keyword>
<evidence type="ECO:0000256" key="1">
    <source>
        <dbReference type="ARBA" id="ARBA00004173"/>
    </source>
</evidence>
<dbReference type="PANTHER" id="PTHR21035">
    <property type="entry name" value="28S RIBOSOMAL PROTEIN S26, MITOCHONDRIAL"/>
    <property type="match status" value="1"/>
</dbReference>
<keyword evidence="5" id="KW-0496">Mitochondrion</keyword>
<dbReference type="PANTHER" id="PTHR21035:SF2">
    <property type="entry name" value="SMALL RIBOSOMAL SUBUNIT PROTEIN MS26"/>
    <property type="match status" value="1"/>
</dbReference>
<evidence type="ECO:0000256" key="4">
    <source>
        <dbReference type="ARBA" id="ARBA00022980"/>
    </source>
</evidence>
<evidence type="ECO:0000256" key="8">
    <source>
        <dbReference type="ARBA" id="ARBA00035344"/>
    </source>
</evidence>
<evidence type="ECO:0000313" key="10">
    <source>
        <dbReference type="EMBL" id="CAK8697214.1"/>
    </source>
</evidence>
<comment type="similarity">
    <text evidence="2">Belongs to the mitochondrion-specific ribosomal protein mS26 family.</text>
</comment>
<sequence>MGMSAACRQHMRLKQILKSVCFAGEQGSIRVNPSCLISVRFRKPKFLGRAPSKEPSYFAKKHPTEKDVESNTALYRNYNAILKSLVCGFQEDLLRKQQLEATITSNELKWDEEGHHRKCMSYNEAENEKLRTVRMERIQDEITARQKFEQTKVEEKEKEAEILKGELRKQVEKVIEESKDWITLENLEEKITEAIDNPINFNFCVDEKGVIIKRTAQVL</sequence>
<accession>A0ABP0H2Q5</accession>
<protein>
    <recommendedName>
        <fullName evidence="7">Small ribosomal subunit protein mS26</fullName>
    </recommendedName>
    <alternativeName>
        <fullName evidence="8">28S ribosomal protein S26, mitochondrial</fullName>
    </alternativeName>
</protein>
<evidence type="ECO:0000256" key="6">
    <source>
        <dbReference type="ARBA" id="ARBA00023274"/>
    </source>
</evidence>
<dbReference type="EMBL" id="CAWYQH010000163">
    <property type="protein sequence ID" value="CAK8697214.1"/>
    <property type="molecule type" value="Genomic_DNA"/>
</dbReference>
<dbReference type="InterPro" id="IPR026140">
    <property type="entry name" value="Ribosomal_mS26"/>
</dbReference>
<organism evidence="10 11">
    <name type="scientific">Clavelina lepadiformis</name>
    <name type="common">Light-bulb sea squirt</name>
    <name type="synonym">Ascidia lepadiformis</name>
    <dbReference type="NCBI Taxonomy" id="159417"/>
    <lineage>
        <taxon>Eukaryota</taxon>
        <taxon>Metazoa</taxon>
        <taxon>Chordata</taxon>
        <taxon>Tunicata</taxon>
        <taxon>Ascidiacea</taxon>
        <taxon>Aplousobranchia</taxon>
        <taxon>Clavelinidae</taxon>
        <taxon>Clavelina</taxon>
    </lineage>
</organism>
<comment type="subcellular location">
    <subcellularLocation>
        <location evidence="1">Mitochondrion</location>
    </subcellularLocation>
</comment>
<reference evidence="10 11" key="1">
    <citation type="submission" date="2024-02" db="EMBL/GenBank/DDBJ databases">
        <authorList>
            <person name="Daric V."/>
            <person name="Darras S."/>
        </authorList>
    </citation>
    <scope>NUCLEOTIDE SEQUENCE [LARGE SCALE GENOMIC DNA]</scope>
</reference>
<gene>
    <name evidence="10" type="ORF">CVLEPA_LOCUS30478</name>
</gene>
<keyword evidence="4" id="KW-0689">Ribosomal protein</keyword>
<evidence type="ECO:0000256" key="5">
    <source>
        <dbReference type="ARBA" id="ARBA00023128"/>
    </source>
</evidence>
<proteinExistence type="inferred from homology"/>
<comment type="caution">
    <text evidence="10">The sequence shown here is derived from an EMBL/GenBank/DDBJ whole genome shotgun (WGS) entry which is preliminary data.</text>
</comment>
<evidence type="ECO:0000256" key="3">
    <source>
        <dbReference type="ARBA" id="ARBA00022946"/>
    </source>
</evidence>
<keyword evidence="6" id="KW-0687">Ribonucleoprotein</keyword>
<keyword evidence="11" id="KW-1185">Reference proteome</keyword>
<dbReference type="Pfam" id="PF14943">
    <property type="entry name" value="MRP-S26"/>
    <property type="match status" value="1"/>
</dbReference>
<keyword evidence="3" id="KW-0809">Transit peptide</keyword>
<evidence type="ECO:0000256" key="9">
    <source>
        <dbReference type="SAM" id="Coils"/>
    </source>
</evidence>
<evidence type="ECO:0000256" key="2">
    <source>
        <dbReference type="ARBA" id="ARBA00009672"/>
    </source>
</evidence>
<feature type="coiled-coil region" evidence="9">
    <location>
        <begin position="146"/>
        <end position="177"/>
    </location>
</feature>
<name>A0ABP0H2Q5_CLALP</name>
<evidence type="ECO:0000256" key="7">
    <source>
        <dbReference type="ARBA" id="ARBA00035138"/>
    </source>
</evidence>
<evidence type="ECO:0000313" key="11">
    <source>
        <dbReference type="Proteomes" id="UP001642483"/>
    </source>
</evidence>